<dbReference type="Gene3D" id="2.30.42.10">
    <property type="match status" value="1"/>
</dbReference>
<keyword evidence="4" id="KW-0720">Serine protease</keyword>
<evidence type="ECO:0000256" key="4">
    <source>
        <dbReference type="ARBA" id="ARBA00022825"/>
    </source>
</evidence>
<keyword evidence="2 7" id="KW-0645">Protease</keyword>
<dbReference type="GO" id="GO:0006508">
    <property type="term" value="P:proteolysis"/>
    <property type="evidence" value="ECO:0007669"/>
    <property type="project" value="UniProtKB-KW"/>
</dbReference>
<keyword evidence="8" id="KW-1185">Reference proteome</keyword>
<evidence type="ECO:0000256" key="3">
    <source>
        <dbReference type="ARBA" id="ARBA00022801"/>
    </source>
</evidence>
<evidence type="ECO:0000313" key="8">
    <source>
        <dbReference type="Proteomes" id="UP001472866"/>
    </source>
</evidence>
<dbReference type="Pfam" id="PF13180">
    <property type="entry name" value="PDZ_2"/>
    <property type="match status" value="1"/>
</dbReference>
<dbReference type="SMART" id="SM00228">
    <property type="entry name" value="PDZ"/>
    <property type="match status" value="1"/>
</dbReference>
<dbReference type="FunFam" id="2.40.10.10:FF:000001">
    <property type="entry name" value="Periplasmic serine protease DegS"/>
    <property type="match status" value="1"/>
</dbReference>
<dbReference type="PANTHER" id="PTHR43343:SF3">
    <property type="entry name" value="PROTEASE DO-LIKE 8, CHLOROPLASTIC"/>
    <property type="match status" value="1"/>
</dbReference>
<evidence type="ECO:0000256" key="2">
    <source>
        <dbReference type="ARBA" id="ARBA00022670"/>
    </source>
</evidence>
<dbReference type="InterPro" id="IPR001478">
    <property type="entry name" value="PDZ"/>
</dbReference>
<dbReference type="Proteomes" id="UP001472866">
    <property type="component" value="Chromosome 10"/>
</dbReference>
<dbReference type="InterPro" id="IPR036034">
    <property type="entry name" value="PDZ_sf"/>
</dbReference>
<evidence type="ECO:0000259" key="6">
    <source>
        <dbReference type="PROSITE" id="PS50106"/>
    </source>
</evidence>
<organism evidence="7 8">
    <name type="scientific">Chloropicon roscoffensis</name>
    <dbReference type="NCBI Taxonomy" id="1461544"/>
    <lineage>
        <taxon>Eukaryota</taxon>
        <taxon>Viridiplantae</taxon>
        <taxon>Chlorophyta</taxon>
        <taxon>Chloropicophyceae</taxon>
        <taxon>Chloropicales</taxon>
        <taxon>Chloropicaceae</taxon>
        <taxon>Chloropicon</taxon>
    </lineage>
</organism>
<dbReference type="Gene3D" id="2.40.10.10">
    <property type="entry name" value="Trypsin-like serine proteases"/>
    <property type="match status" value="2"/>
</dbReference>
<name>A0AAX4PFJ8_9CHLO</name>
<dbReference type="PROSITE" id="PS50106">
    <property type="entry name" value="PDZ"/>
    <property type="match status" value="1"/>
</dbReference>
<evidence type="ECO:0000256" key="5">
    <source>
        <dbReference type="SAM" id="MobiDB-lite"/>
    </source>
</evidence>
<gene>
    <name evidence="7" type="ORF">HKI87_10g60910</name>
</gene>
<dbReference type="InterPro" id="IPR043504">
    <property type="entry name" value="Peptidase_S1_PA_chymotrypsin"/>
</dbReference>
<dbReference type="InterPro" id="IPR001940">
    <property type="entry name" value="Peptidase_S1C"/>
</dbReference>
<dbReference type="SUPFAM" id="SSF50494">
    <property type="entry name" value="Trypsin-like serine proteases"/>
    <property type="match status" value="1"/>
</dbReference>
<dbReference type="InterPro" id="IPR051201">
    <property type="entry name" value="Chloro_Bact_Ser_Proteases"/>
</dbReference>
<feature type="region of interest" description="Disordered" evidence="5">
    <location>
        <begin position="92"/>
        <end position="117"/>
    </location>
</feature>
<protein>
    <submittedName>
        <fullName evidence="7">Protease Do-like</fullName>
    </submittedName>
</protein>
<proteinExistence type="inferred from homology"/>
<sequence>MFGARNVGLFSLRRAAGLGQSRLRWCLGHALTSSTLHPKDQHSDDFSYTDALSVSQLKHFLDSAGIDYRDCYEKKELAERLHGARHSLTPSLRSELESCASGSQPRPDLTQKNRGDPLLQEERRTIEVFDRSAPSVVHITTSSLVQRQFSLDLSEIPLGTGSGFVWDRDGHVVTNFHVVQNAQRAKISMADNTMFEGKLVGAEPDKDLAVLRIDGLSPSRPIVPLAVGSSHGLRVGQKVFAIGNPFGLDQTLTTGVVSGVGRDVKGITGRTIRGVVQTDAAINPGNSGGPLLDSQGKLIGVNTMILSPSGASSGVGFAVPADTVRRVVNQIIRHGRVIKPSLGVNCAADQQARQLGLGGVLVLSVVPGSGADEAGLLGTSRSGWGEVTLGDEIVEVDGKKVESAEDILHVLELSEVGEEAKVVVRRKGRSETLSVKLQARAE</sequence>
<reference evidence="7 8" key="1">
    <citation type="submission" date="2024-03" db="EMBL/GenBank/DDBJ databases">
        <title>Complete genome sequence of the green alga Chloropicon roscoffensis RCC1871.</title>
        <authorList>
            <person name="Lemieux C."/>
            <person name="Pombert J.-F."/>
            <person name="Otis C."/>
            <person name="Turmel M."/>
        </authorList>
    </citation>
    <scope>NUCLEOTIDE SEQUENCE [LARGE SCALE GENOMIC DNA]</scope>
    <source>
        <strain evidence="7 8">RCC1871</strain>
    </source>
</reference>
<dbReference type="PANTHER" id="PTHR43343">
    <property type="entry name" value="PEPTIDASE S12"/>
    <property type="match status" value="1"/>
</dbReference>
<dbReference type="EMBL" id="CP151510">
    <property type="protein sequence ID" value="WZN64534.1"/>
    <property type="molecule type" value="Genomic_DNA"/>
</dbReference>
<evidence type="ECO:0000256" key="1">
    <source>
        <dbReference type="ARBA" id="ARBA00010541"/>
    </source>
</evidence>
<dbReference type="AlphaFoldDB" id="A0AAX4PFJ8"/>
<keyword evidence="3" id="KW-0378">Hydrolase</keyword>
<accession>A0AAX4PFJ8</accession>
<dbReference type="InterPro" id="IPR009003">
    <property type="entry name" value="Peptidase_S1_PA"/>
</dbReference>
<evidence type="ECO:0000313" key="7">
    <source>
        <dbReference type="EMBL" id="WZN64534.1"/>
    </source>
</evidence>
<feature type="domain" description="PDZ" evidence="6">
    <location>
        <begin position="331"/>
        <end position="428"/>
    </location>
</feature>
<comment type="similarity">
    <text evidence="1">Belongs to the peptidase S1C family.</text>
</comment>
<dbReference type="SUPFAM" id="SSF50156">
    <property type="entry name" value="PDZ domain-like"/>
    <property type="match status" value="1"/>
</dbReference>
<dbReference type="Pfam" id="PF13365">
    <property type="entry name" value="Trypsin_2"/>
    <property type="match status" value="1"/>
</dbReference>
<dbReference type="PRINTS" id="PR00834">
    <property type="entry name" value="PROTEASES2C"/>
</dbReference>
<dbReference type="GO" id="GO:0004252">
    <property type="term" value="F:serine-type endopeptidase activity"/>
    <property type="evidence" value="ECO:0007669"/>
    <property type="project" value="InterPro"/>
</dbReference>